<evidence type="ECO:0000256" key="1">
    <source>
        <dbReference type="ARBA" id="ARBA00004948"/>
    </source>
</evidence>
<keyword evidence="4" id="KW-0808">Transferase</keyword>
<keyword evidence="4" id="KW-0418">Kinase</keyword>
<dbReference type="OrthoDB" id="9810880at2"/>
<dbReference type="PANTHER" id="PTHR20858">
    <property type="entry name" value="PHOSPHOMETHYLPYRIMIDINE KINASE"/>
    <property type="match status" value="1"/>
</dbReference>
<dbReference type="NCBIfam" id="TIGR00097">
    <property type="entry name" value="HMP-P_kinase"/>
    <property type="match status" value="1"/>
</dbReference>
<organism evidence="4 5">
    <name type="scientific">Candidatus Sulfotelmatobacter kueseliae</name>
    <dbReference type="NCBI Taxonomy" id="2042962"/>
    <lineage>
        <taxon>Bacteria</taxon>
        <taxon>Pseudomonadati</taxon>
        <taxon>Acidobacteriota</taxon>
        <taxon>Terriglobia</taxon>
        <taxon>Terriglobales</taxon>
        <taxon>Candidatus Korobacteraceae</taxon>
        <taxon>Candidatus Sulfotelmatobacter</taxon>
    </lineage>
</organism>
<dbReference type="InterPro" id="IPR004399">
    <property type="entry name" value="HMP/HMP-P_kinase_dom"/>
</dbReference>
<protein>
    <recommendedName>
        <fullName evidence="2">hydroxymethylpyrimidine kinase</fullName>
        <ecNumber evidence="2">2.7.1.49</ecNumber>
    </recommendedName>
</protein>
<evidence type="ECO:0000313" key="4">
    <source>
        <dbReference type="EMBL" id="SPF38952.1"/>
    </source>
</evidence>
<dbReference type="Gene3D" id="3.40.1190.20">
    <property type="match status" value="1"/>
</dbReference>
<dbReference type="Proteomes" id="UP000238701">
    <property type="component" value="Unassembled WGS sequence"/>
</dbReference>
<dbReference type="CDD" id="cd01169">
    <property type="entry name" value="HMPP_kinase"/>
    <property type="match status" value="1"/>
</dbReference>
<sequence length="279" mass="29439">MNQSEPVIMTISGFDPLGGAGVIADLKTFGANGCYGVAAISAIDVQQRPSGLNEVYPVDVHILQACMRSILAESKVRAIKIGMLATRANAEAIREVLEANPSLPVVLDPLVRATGGIDLMDAGCLEFVRDQLLSRATVITPNLPEAAALIGMNVENVEDMKLAARKLIEMGARAVVVTGGHLERPVDVFADSSSSLRTLAGDRIKPENIYGAACTFSSALAANLALGRPLAEAVILAKAYVTEAIRKSYPVGAGRVPLNQFYRLQELAESPPAGVKPVH</sequence>
<reference evidence="5" key="1">
    <citation type="submission" date="2018-02" db="EMBL/GenBank/DDBJ databases">
        <authorList>
            <person name="Hausmann B."/>
        </authorList>
    </citation>
    <scope>NUCLEOTIDE SEQUENCE [LARGE SCALE GENOMIC DNA]</scope>
    <source>
        <strain evidence="5">Peat soil MAG SbA1</strain>
    </source>
</reference>
<name>A0A2U3KH03_9BACT</name>
<feature type="domain" description="Pyridoxamine kinase/Phosphomethylpyrimidine kinase" evidence="3">
    <location>
        <begin position="15"/>
        <end position="259"/>
    </location>
</feature>
<dbReference type="InterPro" id="IPR029056">
    <property type="entry name" value="Ribokinase-like"/>
</dbReference>
<dbReference type="PANTHER" id="PTHR20858:SF17">
    <property type="entry name" value="HYDROXYMETHYLPYRIMIDINE_PHOSPHOMETHYLPYRIMIDINE KINASE THI20-RELATED"/>
    <property type="match status" value="1"/>
</dbReference>
<dbReference type="InterPro" id="IPR013749">
    <property type="entry name" value="PM/HMP-P_kinase-1"/>
</dbReference>
<dbReference type="SUPFAM" id="SSF53613">
    <property type="entry name" value="Ribokinase-like"/>
    <property type="match status" value="1"/>
</dbReference>
<dbReference type="AlphaFoldDB" id="A0A2U3KH03"/>
<dbReference type="EC" id="2.7.1.49" evidence="2"/>
<dbReference type="Pfam" id="PF08543">
    <property type="entry name" value="Phos_pyr_kin"/>
    <property type="match status" value="1"/>
</dbReference>
<proteinExistence type="predicted"/>
<comment type="pathway">
    <text evidence="1">Cofactor biosynthesis; thiamine diphosphate biosynthesis.</text>
</comment>
<dbReference type="EMBL" id="OMOD01000115">
    <property type="protein sequence ID" value="SPF38952.1"/>
    <property type="molecule type" value="Genomic_DNA"/>
</dbReference>
<evidence type="ECO:0000313" key="5">
    <source>
        <dbReference type="Proteomes" id="UP000238701"/>
    </source>
</evidence>
<evidence type="ECO:0000259" key="3">
    <source>
        <dbReference type="Pfam" id="PF08543"/>
    </source>
</evidence>
<dbReference type="GO" id="GO:0009228">
    <property type="term" value="P:thiamine biosynthetic process"/>
    <property type="evidence" value="ECO:0007669"/>
    <property type="project" value="InterPro"/>
</dbReference>
<evidence type="ECO:0000256" key="2">
    <source>
        <dbReference type="ARBA" id="ARBA00012135"/>
    </source>
</evidence>
<dbReference type="GO" id="GO:0008972">
    <property type="term" value="F:phosphomethylpyrimidine kinase activity"/>
    <property type="evidence" value="ECO:0007669"/>
    <property type="project" value="InterPro"/>
</dbReference>
<gene>
    <name evidence="4" type="ORF">SBA1_230018</name>
</gene>
<accession>A0A2U3KH03</accession>
<dbReference type="GO" id="GO:0005829">
    <property type="term" value="C:cytosol"/>
    <property type="evidence" value="ECO:0007669"/>
    <property type="project" value="TreeGrafter"/>
</dbReference>
<dbReference type="GO" id="GO:0008902">
    <property type="term" value="F:hydroxymethylpyrimidine kinase activity"/>
    <property type="evidence" value="ECO:0007669"/>
    <property type="project" value="UniProtKB-EC"/>
</dbReference>